<sequence length="96" mass="10773">MEMKHLLFTSLLLFNLIFLFSFSQARSSSIVPLPKPALSSFKINTTSQVPYNYHFFLFASTTEAAHTQLESPQAALHRDTLEIKLVSPSATLTAIR</sequence>
<proteinExistence type="predicted"/>
<evidence type="ECO:0000256" key="1">
    <source>
        <dbReference type="SAM" id="SignalP"/>
    </source>
</evidence>
<accession>A0A6L5BBE7</accession>
<reference evidence="2" key="1">
    <citation type="submission" date="2020-01" db="EMBL/GenBank/DDBJ databases">
        <title>The Celery Genome Sequence Reveals Sequential Paleo-tetraploidization, Resistance Gene Elimination, Karyotype Evolution, and Functional Innovation in Apiales.</title>
        <authorList>
            <person name="Song X."/>
        </authorList>
    </citation>
    <scope>NUCLEOTIDE SEQUENCE</scope>
    <source>
        <tissue evidence="2">Leaf</tissue>
    </source>
</reference>
<organism evidence="2 3">
    <name type="scientific">Apium graveolens</name>
    <name type="common">Celery</name>
    <dbReference type="NCBI Taxonomy" id="4045"/>
    <lineage>
        <taxon>Eukaryota</taxon>
        <taxon>Viridiplantae</taxon>
        <taxon>Streptophyta</taxon>
        <taxon>Embryophyta</taxon>
        <taxon>Tracheophyta</taxon>
        <taxon>Spermatophyta</taxon>
        <taxon>Magnoliopsida</taxon>
        <taxon>eudicotyledons</taxon>
        <taxon>Gunneridae</taxon>
        <taxon>Pentapetalae</taxon>
        <taxon>asterids</taxon>
        <taxon>campanulids</taxon>
        <taxon>Apiales</taxon>
        <taxon>Apiaceae</taxon>
        <taxon>Apioideae</taxon>
        <taxon>apioid superclade</taxon>
        <taxon>Apieae</taxon>
        <taxon>Apium</taxon>
    </lineage>
</organism>
<feature type="signal peptide" evidence="1">
    <location>
        <begin position="1"/>
        <end position="27"/>
    </location>
</feature>
<feature type="chain" id="PRO_5026947922" evidence="1">
    <location>
        <begin position="28"/>
        <end position="96"/>
    </location>
</feature>
<keyword evidence="1" id="KW-0732">Signal</keyword>
<dbReference type="AlphaFoldDB" id="A0A6L5BBE7"/>
<dbReference type="EMBL" id="WRXP01000543">
    <property type="protein sequence ID" value="KAF1002725.1"/>
    <property type="molecule type" value="Genomic_DNA"/>
</dbReference>
<evidence type="ECO:0000313" key="3">
    <source>
        <dbReference type="Proteomes" id="UP000593563"/>
    </source>
</evidence>
<gene>
    <name evidence="2" type="ORF">AG4045_019569</name>
</gene>
<dbReference type="Proteomes" id="UP000593563">
    <property type="component" value="Unassembled WGS sequence"/>
</dbReference>
<protein>
    <submittedName>
        <fullName evidence="2">Uncharacterized protein</fullName>
    </submittedName>
</protein>
<name>A0A6L5BBE7_APIGR</name>
<keyword evidence="3" id="KW-1185">Reference proteome</keyword>
<evidence type="ECO:0000313" key="2">
    <source>
        <dbReference type="EMBL" id="KAF1002725.1"/>
    </source>
</evidence>
<comment type="caution">
    <text evidence="2">The sequence shown here is derived from an EMBL/GenBank/DDBJ whole genome shotgun (WGS) entry which is preliminary data.</text>
</comment>